<dbReference type="SMART" id="SM00448">
    <property type="entry name" value="REC"/>
    <property type="match status" value="1"/>
</dbReference>
<dbReference type="Gene3D" id="3.30.565.10">
    <property type="entry name" value="Histidine kinase-like ATPase, C-terminal domain"/>
    <property type="match status" value="1"/>
</dbReference>
<evidence type="ECO:0000256" key="6">
    <source>
        <dbReference type="ARBA" id="ARBA00022679"/>
    </source>
</evidence>
<dbReference type="SMART" id="SM01079">
    <property type="entry name" value="CHASE"/>
    <property type="match status" value="1"/>
</dbReference>
<evidence type="ECO:0000259" key="17">
    <source>
        <dbReference type="PROSITE" id="PS50112"/>
    </source>
</evidence>
<organism evidence="19 20">
    <name type="scientific">Pseudaquabacterium inlustre</name>
    <dbReference type="NCBI Taxonomy" id="2984192"/>
    <lineage>
        <taxon>Bacteria</taxon>
        <taxon>Pseudomonadati</taxon>
        <taxon>Pseudomonadota</taxon>
        <taxon>Betaproteobacteria</taxon>
        <taxon>Burkholderiales</taxon>
        <taxon>Sphaerotilaceae</taxon>
        <taxon>Pseudaquabacterium</taxon>
    </lineage>
</organism>
<dbReference type="InterPro" id="IPR001789">
    <property type="entry name" value="Sig_transdc_resp-reg_receiver"/>
</dbReference>
<dbReference type="EMBL" id="JBBUTH010000003">
    <property type="protein sequence ID" value="MEK8049854.1"/>
    <property type="molecule type" value="Genomic_DNA"/>
</dbReference>
<comment type="catalytic activity">
    <reaction evidence="1">
        <text>ATP + protein L-histidine = ADP + protein N-phospho-L-histidine.</text>
        <dbReference type="EC" id="2.7.13.3"/>
    </reaction>
</comment>
<dbReference type="InterPro" id="IPR004358">
    <property type="entry name" value="Sig_transdc_His_kin-like_C"/>
</dbReference>
<evidence type="ECO:0000256" key="5">
    <source>
        <dbReference type="ARBA" id="ARBA00022553"/>
    </source>
</evidence>
<dbReference type="EC" id="2.7.13.3" evidence="3"/>
<dbReference type="CDD" id="cd00082">
    <property type="entry name" value="HisKA"/>
    <property type="match status" value="1"/>
</dbReference>
<dbReference type="InterPro" id="IPR013656">
    <property type="entry name" value="PAS_4"/>
</dbReference>
<feature type="domain" description="PAS" evidence="17">
    <location>
        <begin position="581"/>
        <end position="651"/>
    </location>
</feature>
<evidence type="ECO:0000256" key="4">
    <source>
        <dbReference type="ARBA" id="ARBA00022475"/>
    </source>
</evidence>
<evidence type="ECO:0000259" key="15">
    <source>
        <dbReference type="PROSITE" id="PS50109"/>
    </source>
</evidence>
<evidence type="ECO:0000259" key="16">
    <source>
        <dbReference type="PROSITE" id="PS50110"/>
    </source>
</evidence>
<dbReference type="Gene3D" id="1.10.287.130">
    <property type="match status" value="1"/>
</dbReference>
<feature type="transmembrane region" description="Helical" evidence="14">
    <location>
        <begin position="131"/>
        <end position="150"/>
    </location>
</feature>
<dbReference type="InterPro" id="IPR006189">
    <property type="entry name" value="CHASE_dom"/>
</dbReference>
<sequence length="1095" mass="117142">MSRSTASPAPKDTATGGAWRVALATALGYWLLGQVALMLAVAPSNASPLFPPAGLALAALLVHGRAAVVGVALGAWAIQMQLGGTPAWTTLAGWLMALAVAAGATLQALAGRWLLMRGRTQAPALTEPREVLVFALLSAALACTLNPSIATTALSLGGVLGADDRLVTWWTWWLGDALGVLIGTPVALAWIGRPRADWAARRLTLVLPLLVAGVLLALATVVVARWDALRVRSVFERDASQATAALDTQLLASLHTLEAVRGVFLASDQVSVLEMRRATAPWLAMSLPVQAIGHAERVQRSEVARFEARVHREDGRALHVFERSDGTPVSAAEAPDDLMVIRYIEPEDRNGAALGVNSRSVPAARAAIDRATRTDSAAATAPFALTQVPGDDSGVVVYRALYADGALAQPDSRRAALRGMVFVTLRMQAVLDAARQGALPYLRWCLIDTDPTIARRRLAGPSGCEQVSGATPGTTSGTTPGRPEGTAAIGDRLVHHRALAFAGRHWDLVLSAPAAEVPDAGRGNAWLFSLVGLLATGVLTVLLLVVTGRTRRIEAAVAERTTELEHEVAERERTERALRDSERRLRNIFDQAPVGIIYADLDGRIREANPRLREMTGLDADTLAQRRIPELLHPDDQPAAAARLAQLLRGGPVAPWPPARLNPPAPAPAPEAWVQARCSVLLDAVGRPERLVAVMEDITDQRRRQEAEQGRARAESANLAKSEFLSRMSHELRTPLNAMLGFAQLLELDRRQPLAPHQAGWAAQILRAGWHLLEMINDTLDLSRIEAGELRLQPGVVALAPLVHHCVAMVETAAAQRGIQIDLQLADDTPELLADETRLRQVLTNLLSNAVKYNVDQGRIRIASQALDGGRGVELRVSDTGLGLSEAQMAELFQPFNRLGREHGSVEGTGIGLVISRRLAELMGGSLHAERGQGAPGATGATFVLRLPSAVQAPAVSPGAAPSPLDAPQPAYRQRHVHYIEDNETNVEVLRGVLLQRPQVRLSVSTLGLEGLDAVRRDPPDLLLLDMHLPDIDGLALLQRLQADPACARVPVVALSADATPARVQQALASGARHYLTKPLDLARFLEVLDAQLAA</sequence>
<name>A0ABU9CD90_9BURK</name>
<dbReference type="InterPro" id="IPR042240">
    <property type="entry name" value="CHASE_sf"/>
</dbReference>
<keyword evidence="5 11" id="KW-0597">Phosphoprotein</keyword>
<dbReference type="InterPro" id="IPR007895">
    <property type="entry name" value="MASE1"/>
</dbReference>
<feature type="transmembrane region" description="Helical" evidence="14">
    <location>
        <begin position="20"/>
        <end position="42"/>
    </location>
</feature>
<evidence type="ECO:0000256" key="3">
    <source>
        <dbReference type="ARBA" id="ARBA00012438"/>
    </source>
</evidence>
<dbReference type="PROSITE" id="PS50110">
    <property type="entry name" value="RESPONSE_REGULATORY"/>
    <property type="match status" value="1"/>
</dbReference>
<keyword evidence="6" id="KW-0808">Transferase</keyword>
<evidence type="ECO:0000256" key="2">
    <source>
        <dbReference type="ARBA" id="ARBA00004651"/>
    </source>
</evidence>
<dbReference type="InterPro" id="IPR011006">
    <property type="entry name" value="CheY-like_superfamily"/>
</dbReference>
<dbReference type="InterPro" id="IPR036890">
    <property type="entry name" value="HATPase_C_sf"/>
</dbReference>
<feature type="coiled-coil region" evidence="12">
    <location>
        <begin position="564"/>
        <end position="591"/>
    </location>
</feature>
<evidence type="ECO:0000256" key="11">
    <source>
        <dbReference type="PROSITE-ProRule" id="PRU00169"/>
    </source>
</evidence>
<dbReference type="InterPro" id="IPR003661">
    <property type="entry name" value="HisK_dim/P_dom"/>
</dbReference>
<dbReference type="Pfam" id="PF05231">
    <property type="entry name" value="MASE1"/>
    <property type="match status" value="1"/>
</dbReference>
<feature type="transmembrane region" description="Helical" evidence="14">
    <location>
        <begin position="170"/>
        <end position="191"/>
    </location>
</feature>
<evidence type="ECO:0000256" key="1">
    <source>
        <dbReference type="ARBA" id="ARBA00000085"/>
    </source>
</evidence>
<dbReference type="SUPFAM" id="SSF47384">
    <property type="entry name" value="Homodimeric domain of signal transducing histidine kinase"/>
    <property type="match status" value="1"/>
</dbReference>
<dbReference type="Pfam" id="PF00072">
    <property type="entry name" value="Response_reg"/>
    <property type="match status" value="1"/>
</dbReference>
<dbReference type="Pfam" id="PF02518">
    <property type="entry name" value="HATPase_c"/>
    <property type="match status" value="1"/>
</dbReference>
<keyword evidence="10 14" id="KW-0472">Membrane</keyword>
<dbReference type="SMART" id="SM00387">
    <property type="entry name" value="HATPase_c"/>
    <property type="match status" value="1"/>
</dbReference>
<keyword evidence="8" id="KW-0418">Kinase</keyword>
<dbReference type="PANTHER" id="PTHR43047:SF72">
    <property type="entry name" value="OSMOSENSING HISTIDINE PROTEIN KINASE SLN1"/>
    <property type="match status" value="1"/>
</dbReference>
<evidence type="ECO:0000313" key="20">
    <source>
        <dbReference type="Proteomes" id="UP001365405"/>
    </source>
</evidence>
<keyword evidence="7 14" id="KW-0812">Transmembrane</keyword>
<dbReference type="RefSeq" id="WP_341409528.1">
    <property type="nucleotide sequence ID" value="NZ_JBBUTH010000003.1"/>
</dbReference>
<dbReference type="SUPFAM" id="SSF55874">
    <property type="entry name" value="ATPase domain of HSP90 chaperone/DNA topoisomerase II/histidine kinase"/>
    <property type="match status" value="1"/>
</dbReference>
<dbReference type="PROSITE" id="PS50109">
    <property type="entry name" value="HIS_KIN"/>
    <property type="match status" value="1"/>
</dbReference>
<dbReference type="SUPFAM" id="SSF52172">
    <property type="entry name" value="CheY-like"/>
    <property type="match status" value="1"/>
</dbReference>
<dbReference type="InterPro" id="IPR005467">
    <property type="entry name" value="His_kinase_dom"/>
</dbReference>
<feature type="compositionally biased region" description="Low complexity" evidence="13">
    <location>
        <begin position="469"/>
        <end position="485"/>
    </location>
</feature>
<feature type="domain" description="CHASE" evidence="18">
    <location>
        <begin position="289"/>
        <end position="436"/>
    </location>
</feature>
<comment type="caution">
    <text evidence="19">The sequence shown here is derived from an EMBL/GenBank/DDBJ whole genome shotgun (WGS) entry which is preliminary data.</text>
</comment>
<dbReference type="PROSITE" id="PS50112">
    <property type="entry name" value="PAS"/>
    <property type="match status" value="1"/>
</dbReference>
<evidence type="ECO:0000256" key="14">
    <source>
        <dbReference type="SAM" id="Phobius"/>
    </source>
</evidence>
<evidence type="ECO:0000256" key="9">
    <source>
        <dbReference type="ARBA" id="ARBA00022989"/>
    </source>
</evidence>
<protein>
    <recommendedName>
        <fullName evidence="3">histidine kinase</fullName>
        <ecNumber evidence="3">2.7.13.3</ecNumber>
    </recommendedName>
</protein>
<keyword evidence="9 14" id="KW-1133">Transmembrane helix</keyword>
<dbReference type="Proteomes" id="UP001365405">
    <property type="component" value="Unassembled WGS sequence"/>
</dbReference>
<evidence type="ECO:0000313" key="19">
    <source>
        <dbReference type="EMBL" id="MEK8049854.1"/>
    </source>
</evidence>
<evidence type="ECO:0000256" key="7">
    <source>
        <dbReference type="ARBA" id="ARBA00022692"/>
    </source>
</evidence>
<dbReference type="InterPro" id="IPR000014">
    <property type="entry name" value="PAS"/>
</dbReference>
<dbReference type="SMART" id="SM00388">
    <property type="entry name" value="HisKA"/>
    <property type="match status" value="1"/>
</dbReference>
<feature type="domain" description="Response regulatory" evidence="16">
    <location>
        <begin position="976"/>
        <end position="1093"/>
    </location>
</feature>
<dbReference type="InterPro" id="IPR036097">
    <property type="entry name" value="HisK_dim/P_sf"/>
</dbReference>
<dbReference type="PROSITE" id="PS50839">
    <property type="entry name" value="CHASE"/>
    <property type="match status" value="1"/>
</dbReference>
<accession>A0ABU9CD90</accession>
<keyword evidence="4" id="KW-1003">Cell membrane</keyword>
<feature type="transmembrane region" description="Helical" evidence="14">
    <location>
        <begin position="54"/>
        <end position="79"/>
    </location>
</feature>
<feature type="transmembrane region" description="Helical" evidence="14">
    <location>
        <begin position="91"/>
        <end position="110"/>
    </location>
</feature>
<evidence type="ECO:0000256" key="10">
    <source>
        <dbReference type="ARBA" id="ARBA00023136"/>
    </source>
</evidence>
<evidence type="ECO:0000256" key="12">
    <source>
        <dbReference type="SAM" id="Coils"/>
    </source>
</evidence>
<dbReference type="InterPro" id="IPR035965">
    <property type="entry name" value="PAS-like_dom_sf"/>
</dbReference>
<dbReference type="Pfam" id="PF08448">
    <property type="entry name" value="PAS_4"/>
    <property type="match status" value="1"/>
</dbReference>
<feature type="modified residue" description="4-aspartylphosphate" evidence="11">
    <location>
        <position position="1026"/>
    </location>
</feature>
<dbReference type="Pfam" id="PF03924">
    <property type="entry name" value="CHASE"/>
    <property type="match status" value="1"/>
</dbReference>
<dbReference type="NCBIfam" id="TIGR00229">
    <property type="entry name" value="sensory_box"/>
    <property type="match status" value="1"/>
</dbReference>
<evidence type="ECO:0000256" key="13">
    <source>
        <dbReference type="SAM" id="MobiDB-lite"/>
    </source>
</evidence>
<dbReference type="Gene3D" id="3.30.450.350">
    <property type="entry name" value="CHASE domain"/>
    <property type="match status" value="1"/>
</dbReference>
<evidence type="ECO:0000259" key="18">
    <source>
        <dbReference type="PROSITE" id="PS50839"/>
    </source>
</evidence>
<dbReference type="InterPro" id="IPR003594">
    <property type="entry name" value="HATPase_dom"/>
</dbReference>
<dbReference type="Pfam" id="PF00512">
    <property type="entry name" value="HisKA"/>
    <property type="match status" value="1"/>
</dbReference>
<feature type="domain" description="Histidine kinase" evidence="15">
    <location>
        <begin position="727"/>
        <end position="951"/>
    </location>
</feature>
<feature type="region of interest" description="Disordered" evidence="13">
    <location>
        <begin position="460"/>
        <end position="485"/>
    </location>
</feature>
<proteinExistence type="predicted"/>
<keyword evidence="12" id="KW-0175">Coiled coil</keyword>
<feature type="transmembrane region" description="Helical" evidence="14">
    <location>
        <begin position="203"/>
        <end position="226"/>
    </location>
</feature>
<dbReference type="Gene3D" id="3.40.50.2300">
    <property type="match status" value="1"/>
</dbReference>
<dbReference type="CDD" id="cd00130">
    <property type="entry name" value="PAS"/>
    <property type="match status" value="1"/>
</dbReference>
<dbReference type="SMART" id="SM00091">
    <property type="entry name" value="PAS"/>
    <property type="match status" value="1"/>
</dbReference>
<keyword evidence="20" id="KW-1185">Reference proteome</keyword>
<comment type="subcellular location">
    <subcellularLocation>
        <location evidence="2">Cell membrane</location>
        <topology evidence="2">Multi-pass membrane protein</topology>
    </subcellularLocation>
</comment>
<dbReference type="SUPFAM" id="SSF55785">
    <property type="entry name" value="PYP-like sensor domain (PAS domain)"/>
    <property type="match status" value="1"/>
</dbReference>
<dbReference type="Gene3D" id="3.30.450.20">
    <property type="entry name" value="PAS domain"/>
    <property type="match status" value="1"/>
</dbReference>
<dbReference type="PANTHER" id="PTHR43047">
    <property type="entry name" value="TWO-COMPONENT HISTIDINE PROTEIN KINASE"/>
    <property type="match status" value="1"/>
</dbReference>
<reference evidence="19 20" key="1">
    <citation type="submission" date="2024-04" db="EMBL/GenBank/DDBJ databases">
        <title>Novel species of the genus Ideonella isolated from streams.</title>
        <authorList>
            <person name="Lu H."/>
        </authorList>
    </citation>
    <scope>NUCLEOTIDE SEQUENCE [LARGE SCALE GENOMIC DNA]</scope>
    <source>
        <strain evidence="19 20">DXS22W</strain>
    </source>
</reference>
<evidence type="ECO:0000256" key="8">
    <source>
        <dbReference type="ARBA" id="ARBA00022777"/>
    </source>
</evidence>
<gene>
    <name evidence="19" type="ORF">AACH10_06370</name>
</gene>
<dbReference type="PRINTS" id="PR00344">
    <property type="entry name" value="BCTRLSENSOR"/>
</dbReference>